<dbReference type="InterPro" id="IPR045584">
    <property type="entry name" value="Pilin-like"/>
</dbReference>
<comment type="subcellular location">
    <subcellularLocation>
        <location evidence="1">Cell surface</location>
    </subcellularLocation>
</comment>
<evidence type="ECO:0000313" key="4">
    <source>
        <dbReference type="EMBL" id="NKZ24224.1"/>
    </source>
</evidence>
<accession>A0A7X6N401</accession>
<gene>
    <name evidence="4" type="ORF">HF964_05295</name>
</gene>
<reference evidence="4 5" key="1">
    <citation type="submission" date="2020-04" db="EMBL/GenBank/DDBJ databases">
        <title>MicrobeNet Type strains.</title>
        <authorList>
            <person name="Nicholson A.C."/>
        </authorList>
    </citation>
    <scope>NUCLEOTIDE SEQUENCE [LARGE SCALE GENOMIC DNA]</scope>
    <source>
        <strain evidence="4 5">CCUG 61472</strain>
    </source>
</reference>
<protein>
    <submittedName>
        <fullName evidence="4">Prepilin-type N-terminal cleavage/methylation domain-containing protein</fullName>
    </submittedName>
</protein>
<dbReference type="AlphaFoldDB" id="A0A7X6N401"/>
<keyword evidence="5" id="KW-1185">Reference proteome</keyword>
<keyword evidence="3" id="KW-1133">Transmembrane helix</keyword>
<dbReference type="Proteomes" id="UP000549765">
    <property type="component" value="Unassembled WGS sequence"/>
</dbReference>
<feature type="transmembrane region" description="Helical" evidence="3">
    <location>
        <begin position="12"/>
        <end position="35"/>
    </location>
</feature>
<proteinExistence type="predicted"/>
<evidence type="ECO:0000256" key="1">
    <source>
        <dbReference type="ARBA" id="ARBA00004241"/>
    </source>
</evidence>
<comment type="caution">
    <text evidence="4">The sequence shown here is derived from an EMBL/GenBank/DDBJ whole genome shotgun (WGS) entry which is preliminary data.</text>
</comment>
<dbReference type="InterPro" id="IPR012902">
    <property type="entry name" value="N_methyl_site"/>
</dbReference>
<keyword evidence="2" id="KW-0178">Competence</keyword>
<name>A0A7X6N401_9LACO</name>
<evidence type="ECO:0000256" key="3">
    <source>
        <dbReference type="SAM" id="Phobius"/>
    </source>
</evidence>
<dbReference type="RefSeq" id="WP_168722022.1">
    <property type="nucleotide sequence ID" value="NZ_JAAXPN010000004.1"/>
</dbReference>
<keyword evidence="3" id="KW-0472">Membrane</keyword>
<dbReference type="Pfam" id="PF07963">
    <property type="entry name" value="N_methyl"/>
    <property type="match status" value="1"/>
</dbReference>
<dbReference type="EMBL" id="JAAXPN010000004">
    <property type="protein sequence ID" value="NKZ24224.1"/>
    <property type="molecule type" value="Genomic_DNA"/>
</dbReference>
<evidence type="ECO:0000256" key="2">
    <source>
        <dbReference type="ARBA" id="ARBA00023287"/>
    </source>
</evidence>
<dbReference type="GO" id="GO:0030420">
    <property type="term" value="P:establishment of competence for transformation"/>
    <property type="evidence" value="ECO:0007669"/>
    <property type="project" value="UniProtKB-KW"/>
</dbReference>
<organism evidence="4 5">
    <name type="scientific">Periweissella fabalis</name>
    <dbReference type="NCBI Taxonomy" id="1070421"/>
    <lineage>
        <taxon>Bacteria</taxon>
        <taxon>Bacillati</taxon>
        <taxon>Bacillota</taxon>
        <taxon>Bacilli</taxon>
        <taxon>Lactobacillales</taxon>
        <taxon>Lactobacillaceae</taxon>
        <taxon>Periweissella</taxon>
    </lineage>
</organism>
<sequence length="47" mass="5292">MNPINYTHIKRSRAFTLLEMTVVLLIIGLLLLLVIPNVSKIRDSASN</sequence>
<keyword evidence="3" id="KW-0812">Transmembrane</keyword>
<evidence type="ECO:0000313" key="5">
    <source>
        <dbReference type="Proteomes" id="UP000549765"/>
    </source>
</evidence>
<dbReference type="SUPFAM" id="SSF54523">
    <property type="entry name" value="Pili subunits"/>
    <property type="match status" value="1"/>
</dbReference>
<dbReference type="GO" id="GO:0009986">
    <property type="term" value="C:cell surface"/>
    <property type="evidence" value="ECO:0007669"/>
    <property type="project" value="UniProtKB-SubCell"/>
</dbReference>
<dbReference type="NCBIfam" id="TIGR02532">
    <property type="entry name" value="IV_pilin_GFxxxE"/>
    <property type="match status" value="1"/>
</dbReference>